<comment type="caution">
    <text evidence="1">The sequence shown here is derived from an EMBL/GenBank/DDBJ whole genome shotgun (WGS) entry which is preliminary data.</text>
</comment>
<evidence type="ECO:0000313" key="2">
    <source>
        <dbReference type="Proteomes" id="UP001445076"/>
    </source>
</evidence>
<gene>
    <name evidence="1" type="ORF">OTU49_002598</name>
</gene>
<organism evidence="1 2">
    <name type="scientific">Cherax quadricarinatus</name>
    <name type="common">Australian red claw crayfish</name>
    <dbReference type="NCBI Taxonomy" id="27406"/>
    <lineage>
        <taxon>Eukaryota</taxon>
        <taxon>Metazoa</taxon>
        <taxon>Ecdysozoa</taxon>
        <taxon>Arthropoda</taxon>
        <taxon>Crustacea</taxon>
        <taxon>Multicrustacea</taxon>
        <taxon>Malacostraca</taxon>
        <taxon>Eumalacostraca</taxon>
        <taxon>Eucarida</taxon>
        <taxon>Decapoda</taxon>
        <taxon>Pleocyemata</taxon>
        <taxon>Astacidea</taxon>
        <taxon>Parastacoidea</taxon>
        <taxon>Parastacidae</taxon>
        <taxon>Cherax</taxon>
    </lineage>
</organism>
<proteinExistence type="predicted"/>
<sequence>MQTSGGKEGSRVFKLHHRTPFSSQNLTLTVTGNKQKLTDNWTRTPAETLWWSDHTDEHPATNQEADSIIVQQAMHTAVKEHKYVTVITSDNYVYILLLYHYL</sequence>
<reference evidence="1 2" key="1">
    <citation type="journal article" date="2024" name="BMC Genomics">
        <title>Genome assembly of redclaw crayfish (Cherax quadricarinatus) provides insights into its immune adaptation and hypoxia tolerance.</title>
        <authorList>
            <person name="Liu Z."/>
            <person name="Zheng J."/>
            <person name="Li H."/>
            <person name="Fang K."/>
            <person name="Wang S."/>
            <person name="He J."/>
            <person name="Zhou D."/>
            <person name="Weng S."/>
            <person name="Chi M."/>
            <person name="Gu Z."/>
            <person name="He J."/>
            <person name="Li F."/>
            <person name="Wang M."/>
        </authorList>
    </citation>
    <scope>NUCLEOTIDE SEQUENCE [LARGE SCALE GENOMIC DNA]</scope>
    <source>
        <strain evidence="1">ZL_2023a</strain>
    </source>
</reference>
<dbReference type="Proteomes" id="UP001445076">
    <property type="component" value="Unassembled WGS sequence"/>
</dbReference>
<accession>A0AAW0XNA1</accession>
<keyword evidence="2" id="KW-1185">Reference proteome</keyword>
<protein>
    <submittedName>
        <fullName evidence="1">Uncharacterized protein</fullName>
    </submittedName>
</protein>
<name>A0AAW0XNA1_CHEQU</name>
<dbReference type="AlphaFoldDB" id="A0AAW0XNA1"/>
<dbReference type="EMBL" id="JARKIK010000031">
    <property type="protein sequence ID" value="KAK8741286.1"/>
    <property type="molecule type" value="Genomic_DNA"/>
</dbReference>
<evidence type="ECO:0000313" key="1">
    <source>
        <dbReference type="EMBL" id="KAK8741286.1"/>
    </source>
</evidence>